<sequence length="124" mass="14193">MNQQIEEQTEQQLEQHQENLSEEHILNPVGEPLNQDEKSAIQDRKDFDKFLLATGVKVEGSNANMDHLYEDLGFQRMYQDFRKKATAIRDAQLSTYEWLDDYCVAVSPGGTALEDSASNLDLLK</sequence>
<accession>A0A8J2L3C0</accession>
<feature type="region of interest" description="Disordered" evidence="1">
    <location>
        <begin position="1"/>
        <end position="40"/>
    </location>
</feature>
<evidence type="ECO:0000256" key="1">
    <source>
        <dbReference type="SAM" id="MobiDB-lite"/>
    </source>
</evidence>
<name>A0A8J2L3C0_9HEXA</name>
<evidence type="ECO:0000313" key="2">
    <source>
        <dbReference type="EMBL" id="CAG7826921.1"/>
    </source>
</evidence>
<dbReference type="EMBL" id="CAJVCH010541599">
    <property type="protein sequence ID" value="CAG7826921.1"/>
    <property type="molecule type" value="Genomic_DNA"/>
</dbReference>
<comment type="caution">
    <text evidence="2">The sequence shown here is derived from an EMBL/GenBank/DDBJ whole genome shotgun (WGS) entry which is preliminary data.</text>
</comment>
<dbReference type="Proteomes" id="UP000708208">
    <property type="component" value="Unassembled WGS sequence"/>
</dbReference>
<feature type="compositionally biased region" description="Low complexity" evidence="1">
    <location>
        <begin position="1"/>
        <end position="12"/>
    </location>
</feature>
<proteinExistence type="predicted"/>
<dbReference type="AlphaFoldDB" id="A0A8J2L3C0"/>
<keyword evidence="3" id="KW-1185">Reference proteome</keyword>
<reference evidence="2" key="1">
    <citation type="submission" date="2021-06" db="EMBL/GenBank/DDBJ databases">
        <authorList>
            <person name="Hodson N. C."/>
            <person name="Mongue J. A."/>
            <person name="Jaron S. K."/>
        </authorList>
    </citation>
    <scope>NUCLEOTIDE SEQUENCE</scope>
</reference>
<gene>
    <name evidence="2" type="ORF">AFUS01_LOCUS36945</name>
</gene>
<feature type="compositionally biased region" description="Basic and acidic residues" evidence="1">
    <location>
        <begin position="13"/>
        <end position="25"/>
    </location>
</feature>
<protein>
    <submittedName>
        <fullName evidence="2">Uncharacterized protein</fullName>
    </submittedName>
</protein>
<evidence type="ECO:0000313" key="3">
    <source>
        <dbReference type="Proteomes" id="UP000708208"/>
    </source>
</evidence>
<organism evidence="2 3">
    <name type="scientific">Allacma fusca</name>
    <dbReference type="NCBI Taxonomy" id="39272"/>
    <lineage>
        <taxon>Eukaryota</taxon>
        <taxon>Metazoa</taxon>
        <taxon>Ecdysozoa</taxon>
        <taxon>Arthropoda</taxon>
        <taxon>Hexapoda</taxon>
        <taxon>Collembola</taxon>
        <taxon>Symphypleona</taxon>
        <taxon>Sminthuridae</taxon>
        <taxon>Allacma</taxon>
    </lineage>
</organism>